<evidence type="ECO:0000256" key="3">
    <source>
        <dbReference type="ARBA" id="ARBA00012865"/>
    </source>
</evidence>
<reference evidence="9 10" key="1">
    <citation type="submission" date="2017-04" db="EMBL/GenBank/DDBJ databases">
        <title>Complete genome of Campylobacter concisus ATCC 33237T and draft genomes for an additional eight well characterized C. concisus strains.</title>
        <authorList>
            <person name="Cornelius A.J."/>
            <person name="Miller W.G."/>
            <person name="Lastovica A.J."/>
            <person name="On S.L."/>
            <person name="French N.P."/>
            <person name="Vandenberg O."/>
            <person name="Biggs P.J."/>
        </authorList>
    </citation>
    <scope>NUCLEOTIDE SEQUENCE [LARGE SCALE GENOMIC DNA]</scope>
    <source>
        <strain evidence="9 10">CCUG 19995</strain>
    </source>
</reference>
<evidence type="ECO:0000313" key="9">
    <source>
        <dbReference type="EMBL" id="OUT07884.1"/>
    </source>
</evidence>
<evidence type="ECO:0000256" key="8">
    <source>
        <dbReference type="ARBA" id="ARBA00023251"/>
    </source>
</evidence>
<dbReference type="Gene3D" id="1.25.40.10">
    <property type="entry name" value="Tetratricopeptide repeat domain"/>
    <property type="match status" value="1"/>
</dbReference>
<keyword evidence="7" id="KW-1015">Disulfide bond</keyword>
<evidence type="ECO:0000256" key="1">
    <source>
        <dbReference type="ARBA" id="ARBA00001526"/>
    </source>
</evidence>
<proteinExistence type="inferred from homology"/>
<evidence type="ECO:0000256" key="2">
    <source>
        <dbReference type="ARBA" id="ARBA00008486"/>
    </source>
</evidence>
<dbReference type="GO" id="GO:0008800">
    <property type="term" value="F:beta-lactamase activity"/>
    <property type="evidence" value="ECO:0007669"/>
    <property type="project" value="UniProtKB-EC"/>
</dbReference>
<evidence type="ECO:0000256" key="7">
    <source>
        <dbReference type="ARBA" id="ARBA00023157"/>
    </source>
</evidence>
<dbReference type="SUPFAM" id="SSF81901">
    <property type="entry name" value="HCP-like"/>
    <property type="match status" value="1"/>
</dbReference>
<gene>
    <name evidence="9" type="ORF">B9N65_06680</name>
</gene>
<keyword evidence="4" id="KW-0677">Repeat</keyword>
<organism evidence="9 10">
    <name type="scientific">Campylobacter concisus</name>
    <dbReference type="NCBI Taxonomy" id="199"/>
    <lineage>
        <taxon>Bacteria</taxon>
        <taxon>Pseudomonadati</taxon>
        <taxon>Campylobacterota</taxon>
        <taxon>Epsilonproteobacteria</taxon>
        <taxon>Campylobacterales</taxon>
        <taxon>Campylobacteraceae</taxon>
        <taxon>Campylobacter</taxon>
    </lineage>
</organism>
<dbReference type="Pfam" id="PF08238">
    <property type="entry name" value="Sel1"/>
    <property type="match status" value="3"/>
</dbReference>
<dbReference type="PANTHER" id="PTHR13891:SF1">
    <property type="entry name" value="CYTOCHROME C OXIDASE ASSEMBLY FACTOR 7"/>
    <property type="match status" value="1"/>
</dbReference>
<dbReference type="Proteomes" id="UP000196317">
    <property type="component" value="Unassembled WGS sequence"/>
</dbReference>
<evidence type="ECO:0000256" key="5">
    <source>
        <dbReference type="ARBA" id="ARBA00022801"/>
    </source>
</evidence>
<comment type="catalytic activity">
    <reaction evidence="1">
        <text>a beta-lactam + H2O = a substituted beta-amino acid</text>
        <dbReference type="Rhea" id="RHEA:20401"/>
        <dbReference type="ChEBI" id="CHEBI:15377"/>
        <dbReference type="ChEBI" id="CHEBI:35627"/>
        <dbReference type="ChEBI" id="CHEBI:140347"/>
        <dbReference type="EC" id="3.5.2.6"/>
    </reaction>
</comment>
<keyword evidence="8" id="KW-0046">Antibiotic resistance</keyword>
<keyword evidence="5" id="KW-0378">Hydrolase</keyword>
<dbReference type="InterPro" id="IPR040239">
    <property type="entry name" value="HcpB-like"/>
</dbReference>
<keyword evidence="6" id="KW-0802">TPR repeat</keyword>
<dbReference type="EMBL" id="NDYN01000005">
    <property type="protein sequence ID" value="OUT07884.1"/>
    <property type="molecule type" value="Genomic_DNA"/>
</dbReference>
<evidence type="ECO:0000313" key="10">
    <source>
        <dbReference type="Proteomes" id="UP000196317"/>
    </source>
</evidence>
<dbReference type="PANTHER" id="PTHR13891">
    <property type="entry name" value="CYTOCHROME C OXIDASE ASSEMBLY FACTOR 7"/>
    <property type="match status" value="1"/>
</dbReference>
<dbReference type="GO" id="GO:0046677">
    <property type="term" value="P:response to antibiotic"/>
    <property type="evidence" value="ECO:0007669"/>
    <property type="project" value="UniProtKB-KW"/>
</dbReference>
<dbReference type="AlphaFoldDB" id="A0A1Y5MKH7"/>
<comment type="similarity">
    <text evidence="2">Belongs to the hcp beta-lactamase family.</text>
</comment>
<evidence type="ECO:0000256" key="4">
    <source>
        <dbReference type="ARBA" id="ARBA00022737"/>
    </source>
</evidence>
<evidence type="ECO:0000256" key="6">
    <source>
        <dbReference type="ARBA" id="ARBA00022803"/>
    </source>
</evidence>
<accession>A0A1Y5MKH7</accession>
<dbReference type="InterPro" id="IPR011990">
    <property type="entry name" value="TPR-like_helical_dom_sf"/>
</dbReference>
<dbReference type="InterPro" id="IPR006597">
    <property type="entry name" value="Sel1-like"/>
</dbReference>
<comment type="caution">
    <text evidence="9">The sequence shown here is derived from an EMBL/GenBank/DDBJ whole genome shotgun (WGS) entry which is preliminary data.</text>
</comment>
<dbReference type="SMART" id="SM00671">
    <property type="entry name" value="SEL1"/>
    <property type="match status" value="3"/>
</dbReference>
<dbReference type="EC" id="3.5.2.6" evidence="3"/>
<dbReference type="RefSeq" id="WP_087583297.1">
    <property type="nucleotide sequence ID" value="NZ_NDYN01000005.1"/>
</dbReference>
<dbReference type="PROSITE" id="PS51257">
    <property type="entry name" value="PROKAR_LIPOPROTEIN"/>
    <property type="match status" value="1"/>
</dbReference>
<name>A0A1Y5MKH7_9BACT</name>
<protein>
    <recommendedName>
        <fullName evidence="3">beta-lactamase</fullName>
        <ecNumber evidence="3">3.5.2.6</ecNumber>
    </recommendedName>
</protein>
<sequence>MFKNFILTAVAILFISGCGRAEKIARIEQKCANNEVAYCLKLGKIYSRRDVNKGTMYYQKACDLGDKRGCYRLAVLLNSKSINSKKDNETIVKSLTKSCDLGTPKACFELGEYYEDDPKMQGKANELFAKSCEQRFGLACYKLADFYGEKNDAASQKSYLELACKYRYKVACEEIAEDKK</sequence>